<proteinExistence type="inferred from homology"/>
<dbReference type="Proteomes" id="UP000236434">
    <property type="component" value="Unassembled WGS sequence"/>
</dbReference>
<feature type="domain" description="Carbohydrate kinase PfkB" evidence="7">
    <location>
        <begin position="34"/>
        <end position="290"/>
    </location>
</feature>
<evidence type="ECO:0000256" key="6">
    <source>
        <dbReference type="PIRNR" id="PIRNR000535"/>
    </source>
</evidence>
<dbReference type="GO" id="GO:0005829">
    <property type="term" value="C:cytosol"/>
    <property type="evidence" value="ECO:0007669"/>
    <property type="project" value="TreeGrafter"/>
</dbReference>
<dbReference type="InterPro" id="IPR029056">
    <property type="entry name" value="Ribokinase-like"/>
</dbReference>
<reference evidence="8 9" key="1">
    <citation type="submission" date="2013-12" db="EMBL/GenBank/DDBJ databases">
        <title>Comparative genomics of Petrotoga isolates.</title>
        <authorList>
            <person name="Nesbo C.L."/>
            <person name="Charchuk R."/>
            <person name="Chow K."/>
        </authorList>
    </citation>
    <scope>NUCLEOTIDE SEQUENCE [LARGE SCALE GENOMIC DNA]</scope>
    <source>
        <strain evidence="8 9">DSM 13574</strain>
    </source>
</reference>
<evidence type="ECO:0000256" key="3">
    <source>
        <dbReference type="ARBA" id="ARBA00022741"/>
    </source>
</evidence>
<dbReference type="Gene3D" id="2.20.150.10">
    <property type="entry name" value="putative 5-dehydro-2- deoxygluconokinase"/>
    <property type="match status" value="1"/>
</dbReference>
<dbReference type="PANTHER" id="PTHR46566:SF1">
    <property type="entry name" value="1-PHOSPHOFRUCTOKINASE"/>
    <property type="match status" value="1"/>
</dbReference>
<evidence type="ECO:0000256" key="4">
    <source>
        <dbReference type="ARBA" id="ARBA00022777"/>
    </source>
</evidence>
<dbReference type="GO" id="GO:0008443">
    <property type="term" value="F:phosphofructokinase activity"/>
    <property type="evidence" value="ECO:0007669"/>
    <property type="project" value="TreeGrafter"/>
</dbReference>
<evidence type="ECO:0000313" key="8">
    <source>
        <dbReference type="EMBL" id="PNR95047.1"/>
    </source>
</evidence>
<keyword evidence="5" id="KW-0067">ATP-binding</keyword>
<dbReference type="PANTHER" id="PTHR46566">
    <property type="entry name" value="1-PHOSPHOFRUCTOKINASE-RELATED"/>
    <property type="match status" value="1"/>
</dbReference>
<evidence type="ECO:0000256" key="5">
    <source>
        <dbReference type="ARBA" id="ARBA00022840"/>
    </source>
</evidence>
<evidence type="ECO:0000313" key="9">
    <source>
        <dbReference type="Proteomes" id="UP000236434"/>
    </source>
</evidence>
<dbReference type="AlphaFoldDB" id="A0A2K1NX73"/>
<comment type="caution">
    <text evidence="8">The sequence shown here is derived from an EMBL/GenBank/DDBJ whole genome shotgun (WGS) entry which is preliminary data.</text>
</comment>
<gene>
    <name evidence="8" type="ORF">X929_09335</name>
</gene>
<dbReference type="OrthoDB" id="9801219at2"/>
<dbReference type="Gene3D" id="3.40.1190.20">
    <property type="match status" value="1"/>
</dbReference>
<comment type="similarity">
    <text evidence="1">Belongs to the carbohydrate kinase PfkB family.</text>
</comment>
<evidence type="ECO:0000256" key="1">
    <source>
        <dbReference type="ARBA" id="ARBA00010688"/>
    </source>
</evidence>
<protein>
    <submittedName>
        <fullName evidence="8">Carbohydrate kinase</fullName>
    </submittedName>
</protein>
<evidence type="ECO:0000256" key="2">
    <source>
        <dbReference type="ARBA" id="ARBA00022679"/>
    </source>
</evidence>
<sequence>MEYDFLSVTLNPSLDREVIIENFEVGNMYRVENSSNSKMEPGGKGINVSIMLSNLQIKSIAGGFLGGHIGNVIQSKLSSYDNITMNFVYSEEESRENIEIIDPLKEVITLINSKGPLIKDKDYDHFLRRYKNSLSLVEHVVVSGSVPPGLKNSVYSDLILEAKKRGKTTYMESIGPCFEEAILNNCPTVVRPDFRRKTEIFGKALESIDDFIDVSKKIIENGARLVVMSYQIFGDVITTNEGVWLFNPEERIEKSHLFGAGDAFMSGILYYIINYNFNYFEAAKFGMASAISKTDYIEKKIGTLEDIKRSLNRFSIERLE</sequence>
<name>A0A2K1NX73_9BACT</name>
<keyword evidence="2 6" id="KW-0808">Transferase</keyword>
<dbReference type="Pfam" id="PF00294">
    <property type="entry name" value="PfkB"/>
    <property type="match status" value="1"/>
</dbReference>
<dbReference type="InterPro" id="IPR017583">
    <property type="entry name" value="Tagatose/fructose_Pkinase"/>
</dbReference>
<dbReference type="InterPro" id="IPR011611">
    <property type="entry name" value="PfkB_dom"/>
</dbReference>
<dbReference type="SUPFAM" id="SSF53613">
    <property type="entry name" value="Ribokinase-like"/>
    <property type="match status" value="1"/>
</dbReference>
<dbReference type="GO" id="GO:0005524">
    <property type="term" value="F:ATP binding"/>
    <property type="evidence" value="ECO:0007669"/>
    <property type="project" value="UniProtKB-KW"/>
</dbReference>
<evidence type="ECO:0000259" key="7">
    <source>
        <dbReference type="Pfam" id="PF00294"/>
    </source>
</evidence>
<keyword evidence="4 8" id="KW-0418">Kinase</keyword>
<dbReference type="EMBL" id="AZRL01000022">
    <property type="protein sequence ID" value="PNR95047.1"/>
    <property type="molecule type" value="Genomic_DNA"/>
</dbReference>
<keyword evidence="3" id="KW-0547">Nucleotide-binding</keyword>
<dbReference type="RefSeq" id="WP_103067702.1">
    <property type="nucleotide sequence ID" value="NZ_AZRL01000022.1"/>
</dbReference>
<dbReference type="PIRSF" id="PIRSF000535">
    <property type="entry name" value="1PFK/6PFK/LacC"/>
    <property type="match status" value="1"/>
</dbReference>
<accession>A0A2K1NX73</accession>
<organism evidence="8 9">
    <name type="scientific">Petrotoga olearia DSM 13574</name>
    <dbReference type="NCBI Taxonomy" id="1122955"/>
    <lineage>
        <taxon>Bacteria</taxon>
        <taxon>Thermotogati</taxon>
        <taxon>Thermotogota</taxon>
        <taxon>Thermotogae</taxon>
        <taxon>Petrotogales</taxon>
        <taxon>Petrotogaceae</taxon>
        <taxon>Petrotoga</taxon>
    </lineage>
</organism>
<dbReference type="InterPro" id="IPR023314">
    <property type="entry name" value="Myo_inos_IolC-like_sf"/>
</dbReference>